<feature type="domain" description="Cip1-like core" evidence="3">
    <location>
        <begin position="196"/>
        <end position="275"/>
    </location>
</feature>
<organism evidence="4 5">
    <name type="scientific">Sphaerisporangium rhizosphaerae</name>
    <dbReference type="NCBI Taxonomy" id="2269375"/>
    <lineage>
        <taxon>Bacteria</taxon>
        <taxon>Bacillati</taxon>
        <taxon>Actinomycetota</taxon>
        <taxon>Actinomycetes</taxon>
        <taxon>Streptosporangiales</taxon>
        <taxon>Streptosporangiaceae</taxon>
        <taxon>Sphaerisporangium</taxon>
    </lineage>
</organism>
<evidence type="ECO:0000313" key="4">
    <source>
        <dbReference type="EMBL" id="MFC7386439.1"/>
    </source>
</evidence>
<evidence type="ECO:0000313" key="5">
    <source>
        <dbReference type="Proteomes" id="UP001596496"/>
    </source>
</evidence>
<proteinExistence type="predicted"/>
<feature type="signal peptide" evidence="2">
    <location>
        <begin position="1"/>
        <end position="24"/>
    </location>
</feature>
<reference evidence="5" key="1">
    <citation type="journal article" date="2019" name="Int. J. Syst. Evol. Microbiol.">
        <title>The Global Catalogue of Microorganisms (GCM) 10K type strain sequencing project: providing services to taxonomists for standard genome sequencing and annotation.</title>
        <authorList>
            <consortium name="The Broad Institute Genomics Platform"/>
            <consortium name="The Broad Institute Genome Sequencing Center for Infectious Disease"/>
            <person name="Wu L."/>
            <person name="Ma J."/>
        </authorList>
    </citation>
    <scope>NUCLEOTIDE SEQUENCE [LARGE SCALE GENOMIC DNA]</scope>
    <source>
        <strain evidence="5">CECT 7649</strain>
    </source>
</reference>
<dbReference type="Proteomes" id="UP001596496">
    <property type="component" value="Unassembled WGS sequence"/>
</dbReference>
<evidence type="ECO:0000259" key="3">
    <source>
        <dbReference type="Pfam" id="PF21340"/>
    </source>
</evidence>
<keyword evidence="5" id="KW-1185">Reference proteome</keyword>
<dbReference type="EMBL" id="JBHTCG010000026">
    <property type="protein sequence ID" value="MFC7386439.1"/>
    <property type="molecule type" value="Genomic_DNA"/>
</dbReference>
<dbReference type="Gene3D" id="2.60.120.200">
    <property type="match status" value="1"/>
</dbReference>
<comment type="caution">
    <text evidence="4">The sequence shown here is derived from an EMBL/GenBank/DDBJ whole genome shotgun (WGS) entry which is preliminary data.</text>
</comment>
<dbReference type="InterPro" id="IPR048955">
    <property type="entry name" value="Cip1-like_core"/>
</dbReference>
<gene>
    <name evidence="4" type="ORF">ACFQSB_29820</name>
</gene>
<dbReference type="RefSeq" id="WP_380830183.1">
    <property type="nucleotide sequence ID" value="NZ_JBHTCG010000026.1"/>
</dbReference>
<keyword evidence="2" id="KW-0732">Signal</keyword>
<dbReference type="Pfam" id="PF21340">
    <property type="entry name" value="Polysacc_lyase-like"/>
    <property type="match status" value="1"/>
</dbReference>
<feature type="region of interest" description="Disordered" evidence="1">
    <location>
        <begin position="23"/>
        <end position="44"/>
    </location>
</feature>
<accession>A0ABW2PAM9</accession>
<evidence type="ECO:0000256" key="1">
    <source>
        <dbReference type="SAM" id="MobiDB-lite"/>
    </source>
</evidence>
<sequence>MRKWLSMASLAMLLPLTATPVAEASGPGRDAGQSAGQGAVQSAGRWGPGTCAGKTLLFCEDFQNLPIGGAASLAWGVDTKHGALTVEHVPGGRAGQKALHVRTEGNGRAFLKVDDFAPPGNGFYGRVRLRVKAFPVAPDWAHYTLIETTGAGPEVVRPLGGQYVPVVGGGTALWGVGADGGPTGDWTNWRETAPSRAGVWQCVEWRMDATDNRISTWFDGVPRPELSASTHEHGGNDVDFVFPRFDTVKLGWQLYQANPSPGSYEVWLDDIALSTQRLGCSG</sequence>
<evidence type="ECO:0000256" key="2">
    <source>
        <dbReference type="SAM" id="SignalP"/>
    </source>
</evidence>
<name>A0ABW2PAM9_9ACTN</name>
<feature type="chain" id="PRO_5045614788" description="Cip1-like core domain-containing protein" evidence="2">
    <location>
        <begin position="25"/>
        <end position="282"/>
    </location>
</feature>
<protein>
    <recommendedName>
        <fullName evidence="3">Cip1-like core domain-containing protein</fullName>
    </recommendedName>
</protein>